<name>A0A819XMT1_9BILA</name>
<accession>A0A819XMT1</accession>
<reference evidence="2" key="1">
    <citation type="submission" date="2021-02" db="EMBL/GenBank/DDBJ databases">
        <authorList>
            <person name="Nowell W R."/>
        </authorList>
    </citation>
    <scope>NUCLEOTIDE SEQUENCE</scope>
</reference>
<sequence length="100" mass="11405">MASIQSLSYVIYENDNSQEGNILFTPDFDHYTLSKTTTTTTTLIDIQEDIIPYQSQIFLSMNTIRCTILPMFLPLSSFRSKEIISSFDDITLNLTNVPVQ</sequence>
<evidence type="ECO:0000313" key="3">
    <source>
        <dbReference type="Proteomes" id="UP000663844"/>
    </source>
</evidence>
<dbReference type="EMBL" id="CAJOAZ010006743">
    <property type="protein sequence ID" value="CAF4143776.1"/>
    <property type="molecule type" value="Genomic_DNA"/>
</dbReference>
<dbReference type="EMBL" id="CAJNOG010002743">
    <property type="protein sequence ID" value="CAF1515783.1"/>
    <property type="molecule type" value="Genomic_DNA"/>
</dbReference>
<comment type="caution">
    <text evidence="2">The sequence shown here is derived from an EMBL/GenBank/DDBJ whole genome shotgun (WGS) entry which is preliminary data.</text>
</comment>
<proteinExistence type="predicted"/>
<dbReference type="Proteomes" id="UP000663844">
    <property type="component" value="Unassembled WGS sequence"/>
</dbReference>
<evidence type="ECO:0000313" key="1">
    <source>
        <dbReference type="EMBL" id="CAF1515783.1"/>
    </source>
</evidence>
<dbReference type="AlphaFoldDB" id="A0A819XMT1"/>
<evidence type="ECO:0000313" key="2">
    <source>
        <dbReference type="EMBL" id="CAF4143776.1"/>
    </source>
</evidence>
<organism evidence="2 3">
    <name type="scientific">Adineta steineri</name>
    <dbReference type="NCBI Taxonomy" id="433720"/>
    <lineage>
        <taxon>Eukaryota</taxon>
        <taxon>Metazoa</taxon>
        <taxon>Spiralia</taxon>
        <taxon>Gnathifera</taxon>
        <taxon>Rotifera</taxon>
        <taxon>Eurotatoria</taxon>
        <taxon>Bdelloidea</taxon>
        <taxon>Adinetida</taxon>
        <taxon>Adinetidae</taxon>
        <taxon>Adineta</taxon>
    </lineage>
</organism>
<dbReference type="Proteomes" id="UP000663845">
    <property type="component" value="Unassembled WGS sequence"/>
</dbReference>
<protein>
    <submittedName>
        <fullName evidence="2">Uncharacterized protein</fullName>
    </submittedName>
</protein>
<gene>
    <name evidence="1" type="ORF">JYZ213_LOCUS44290</name>
    <name evidence="2" type="ORF">OXD698_LOCUS37687</name>
</gene>